<reference evidence="3 4" key="1">
    <citation type="submission" date="2024-10" db="EMBL/GenBank/DDBJ databases">
        <title>Updated reference genomes for cyclostephanoid diatoms.</title>
        <authorList>
            <person name="Roberts W.R."/>
            <person name="Alverson A.J."/>
        </authorList>
    </citation>
    <scope>NUCLEOTIDE SEQUENCE [LARGE SCALE GENOMIC DNA]</scope>
    <source>
        <strain evidence="3 4">AJA276-08</strain>
    </source>
</reference>
<name>A0ABD3P166_9STRA</name>
<dbReference type="EMBL" id="JALLAZ020001062">
    <property type="protein sequence ID" value="KAL3781493.1"/>
    <property type="molecule type" value="Genomic_DNA"/>
</dbReference>
<organism evidence="3 4">
    <name type="scientific">Stephanodiscus triporus</name>
    <dbReference type="NCBI Taxonomy" id="2934178"/>
    <lineage>
        <taxon>Eukaryota</taxon>
        <taxon>Sar</taxon>
        <taxon>Stramenopiles</taxon>
        <taxon>Ochrophyta</taxon>
        <taxon>Bacillariophyta</taxon>
        <taxon>Coscinodiscophyceae</taxon>
        <taxon>Thalassiosirophycidae</taxon>
        <taxon>Stephanodiscales</taxon>
        <taxon>Stephanodiscaceae</taxon>
        <taxon>Stephanodiscus</taxon>
    </lineage>
</organism>
<proteinExistence type="predicted"/>
<dbReference type="PANTHER" id="PTHR24153:SF8">
    <property type="entry name" value="FORKED, ISOFORM F"/>
    <property type="match status" value="1"/>
</dbReference>
<dbReference type="InterPro" id="IPR002110">
    <property type="entry name" value="Ankyrin_rpt"/>
</dbReference>
<evidence type="ECO:0000256" key="2">
    <source>
        <dbReference type="ARBA" id="ARBA00023043"/>
    </source>
</evidence>
<keyword evidence="1" id="KW-0677">Repeat</keyword>
<keyword evidence="2" id="KW-0040">ANK repeat</keyword>
<dbReference type="PANTHER" id="PTHR24153">
    <property type="entry name" value="ESPIN"/>
    <property type="match status" value="1"/>
</dbReference>
<comment type="caution">
    <text evidence="3">The sequence shown here is derived from an EMBL/GenBank/DDBJ whole genome shotgun (WGS) entry which is preliminary data.</text>
</comment>
<evidence type="ECO:0000313" key="4">
    <source>
        <dbReference type="Proteomes" id="UP001530315"/>
    </source>
</evidence>
<dbReference type="InterPro" id="IPR052420">
    <property type="entry name" value="Espin/Espin-like"/>
</dbReference>
<sequence length="233" mass="25610">MTSSAMLADMTNFLPFLLGMIHAREWTAFERFALSNPETFKCISDLISECAELNGMTLLHACVRYDPPVSVLLKMIELCPESLRRKDCIGRTPLHVAAGSGASLSVLKILTTMYPNACSIQDEDGRTPLHFACDTDCELFEEDEESSPREPPSLDTVYILLAGSLHAVTLEDDDDMNAVEYALLANAPIEVVTVLQKAMQEVIHIKRSKDNVSAQCSPRPCPSTAIMSRIAST</sequence>
<dbReference type="SUPFAM" id="SSF48403">
    <property type="entry name" value="Ankyrin repeat"/>
    <property type="match status" value="1"/>
</dbReference>
<gene>
    <name evidence="3" type="ORF">ACHAW5_003487</name>
</gene>
<dbReference type="AlphaFoldDB" id="A0ABD3P166"/>
<dbReference type="Gene3D" id="1.25.40.20">
    <property type="entry name" value="Ankyrin repeat-containing domain"/>
    <property type="match status" value="1"/>
</dbReference>
<dbReference type="Pfam" id="PF12796">
    <property type="entry name" value="Ank_2"/>
    <property type="match status" value="1"/>
</dbReference>
<evidence type="ECO:0000256" key="1">
    <source>
        <dbReference type="ARBA" id="ARBA00022737"/>
    </source>
</evidence>
<keyword evidence="4" id="KW-1185">Reference proteome</keyword>
<accession>A0ABD3P166</accession>
<dbReference type="SMART" id="SM00248">
    <property type="entry name" value="ANK"/>
    <property type="match status" value="3"/>
</dbReference>
<protein>
    <submittedName>
        <fullName evidence="3">Uncharacterized protein</fullName>
    </submittedName>
</protein>
<evidence type="ECO:0000313" key="3">
    <source>
        <dbReference type="EMBL" id="KAL3781493.1"/>
    </source>
</evidence>
<dbReference type="InterPro" id="IPR036770">
    <property type="entry name" value="Ankyrin_rpt-contain_sf"/>
</dbReference>
<dbReference type="Proteomes" id="UP001530315">
    <property type="component" value="Unassembled WGS sequence"/>
</dbReference>